<evidence type="ECO:0000259" key="6">
    <source>
        <dbReference type="PROSITE" id="PS50262"/>
    </source>
</evidence>
<evidence type="ECO:0000313" key="8">
    <source>
        <dbReference type="Proteomes" id="UP000008281"/>
    </source>
</evidence>
<dbReference type="Gene3D" id="1.20.1070.10">
    <property type="entry name" value="Rhodopsin 7-helix transmembrane proteins"/>
    <property type="match status" value="1"/>
</dbReference>
<dbReference type="GO" id="GO:0008528">
    <property type="term" value="F:G protein-coupled peptide receptor activity"/>
    <property type="evidence" value="ECO:0007669"/>
    <property type="project" value="InterPro"/>
</dbReference>
<reference evidence="7" key="1">
    <citation type="submission" date="2007-07" db="EMBL/GenBank/DDBJ databases">
        <title>PCAP assembly of the Caenorhabditis remanei genome.</title>
        <authorList>
            <consortium name="The Caenorhabditis remanei Sequencing Consortium"/>
            <person name="Wilson R.K."/>
        </authorList>
    </citation>
    <scope>NUCLEOTIDE SEQUENCE [LARGE SCALE GENOMIC DNA]</scope>
    <source>
        <strain evidence="7">PB4641</strain>
    </source>
</reference>
<comment type="subcellular location">
    <subcellularLocation>
        <location evidence="1">Membrane</location>
    </subcellularLocation>
</comment>
<feature type="transmembrane region" description="Helical" evidence="5">
    <location>
        <begin position="27"/>
        <end position="46"/>
    </location>
</feature>
<feature type="transmembrane region" description="Helical" evidence="5">
    <location>
        <begin position="294"/>
        <end position="319"/>
    </location>
</feature>
<sequence>MAESIYQSEMAEIIKLIESFADPLNTFNLFLSFISIFINILHLIILTRSSIKPSSTNTIMIGIAIVDVFVLSLTVIKHISLVDIENNECVTSNYLIKVYFDMMAWALQDYFRRCSTWLGLMMASIRTMIVRNMLGAQNSSLTKQKFGWFTILIVVMLASPLSVFYSFRFRVVENRFDNLPISCEEFQDIHRPPRFSMITTDFFTTNEKVVLRAYLMVDAIISKFIPCIFFPVLTILLIQALTKAKKSQSKSKMLNRTDHTTILVIFMTVAFFIAEAPLGIIYMINAFYHANDGLIIASVDVIIVFACLLTINSIFHFFFCICLSRQYRSTVYFTFRLDRLVSSNHLNNGETRNMSSIAAPSIRLVSVH</sequence>
<proteinExistence type="predicted"/>
<dbReference type="OMA" id="AFYHAND"/>
<feature type="domain" description="G-protein coupled receptors family 1 profile" evidence="6">
    <location>
        <begin position="38"/>
        <end position="320"/>
    </location>
</feature>
<evidence type="ECO:0000313" key="7">
    <source>
        <dbReference type="EMBL" id="EFO95363.1"/>
    </source>
</evidence>
<dbReference type="AlphaFoldDB" id="E3LHA4"/>
<dbReference type="Proteomes" id="UP000008281">
    <property type="component" value="Unassembled WGS sequence"/>
</dbReference>
<dbReference type="EMBL" id="DS268409">
    <property type="protein sequence ID" value="EFO95363.1"/>
    <property type="molecule type" value="Genomic_DNA"/>
</dbReference>
<evidence type="ECO:0000256" key="5">
    <source>
        <dbReference type="SAM" id="Phobius"/>
    </source>
</evidence>
<gene>
    <name evidence="7" type="primary">Cre-srw-108</name>
    <name evidence="7" type="ORF">CRE_09170</name>
</gene>
<dbReference type="GO" id="GO:0016020">
    <property type="term" value="C:membrane"/>
    <property type="evidence" value="ECO:0007669"/>
    <property type="project" value="UniProtKB-SubCell"/>
</dbReference>
<dbReference type="InterPro" id="IPR019427">
    <property type="entry name" value="7TM_GPCR_serpentine_rcpt_Srw"/>
</dbReference>
<dbReference type="SUPFAM" id="SSF81321">
    <property type="entry name" value="Family A G protein-coupled receptor-like"/>
    <property type="match status" value="1"/>
</dbReference>
<accession>E3LHA4</accession>
<dbReference type="InParanoid" id="E3LHA4"/>
<dbReference type="PROSITE" id="PS50262">
    <property type="entry name" value="G_PROTEIN_RECEP_F1_2"/>
    <property type="match status" value="1"/>
</dbReference>
<feature type="transmembrane region" description="Helical" evidence="5">
    <location>
        <begin position="220"/>
        <end position="241"/>
    </location>
</feature>
<dbReference type="STRING" id="31234.E3LHA4"/>
<dbReference type="eggNOG" id="ENOG502TGSJ">
    <property type="taxonomic scope" value="Eukaryota"/>
</dbReference>
<feature type="transmembrane region" description="Helical" evidence="5">
    <location>
        <begin position="262"/>
        <end position="288"/>
    </location>
</feature>
<dbReference type="InterPro" id="IPR017452">
    <property type="entry name" value="GPCR_Rhodpsn_7TM"/>
</dbReference>
<keyword evidence="4 5" id="KW-0472">Membrane</keyword>
<dbReference type="GeneID" id="9818119"/>
<dbReference type="CTD" id="9818119"/>
<keyword evidence="8" id="KW-1185">Reference proteome</keyword>
<name>E3LHA4_CAERE</name>
<dbReference type="Pfam" id="PF10324">
    <property type="entry name" value="7TM_GPCR_Srw"/>
    <property type="match status" value="1"/>
</dbReference>
<organism evidence="8">
    <name type="scientific">Caenorhabditis remanei</name>
    <name type="common">Caenorhabditis vulgaris</name>
    <dbReference type="NCBI Taxonomy" id="31234"/>
    <lineage>
        <taxon>Eukaryota</taxon>
        <taxon>Metazoa</taxon>
        <taxon>Ecdysozoa</taxon>
        <taxon>Nematoda</taxon>
        <taxon>Chromadorea</taxon>
        <taxon>Rhabditida</taxon>
        <taxon>Rhabditina</taxon>
        <taxon>Rhabditomorpha</taxon>
        <taxon>Rhabditoidea</taxon>
        <taxon>Rhabditidae</taxon>
        <taxon>Peloderinae</taxon>
        <taxon>Caenorhabditis</taxon>
    </lineage>
</organism>
<dbReference type="OrthoDB" id="5835148at2759"/>
<evidence type="ECO:0000256" key="3">
    <source>
        <dbReference type="ARBA" id="ARBA00022989"/>
    </source>
</evidence>
<dbReference type="PANTHER" id="PTHR47164">
    <property type="entry name" value="SERPENTINE RECEPTOR, CLASS W-RELATED"/>
    <property type="match status" value="1"/>
</dbReference>
<evidence type="ECO:0000256" key="1">
    <source>
        <dbReference type="ARBA" id="ARBA00004370"/>
    </source>
</evidence>
<dbReference type="HOGENOM" id="CLU_043715_0_1_1"/>
<feature type="transmembrane region" description="Helical" evidence="5">
    <location>
        <begin position="58"/>
        <end position="76"/>
    </location>
</feature>
<evidence type="ECO:0000256" key="4">
    <source>
        <dbReference type="ARBA" id="ARBA00023136"/>
    </source>
</evidence>
<evidence type="ECO:0000256" key="2">
    <source>
        <dbReference type="ARBA" id="ARBA00022692"/>
    </source>
</evidence>
<dbReference type="PANTHER" id="PTHR47164:SF1">
    <property type="entry name" value="G-PROTEIN COUPLED RECEPTORS FAMILY 1 PROFILE DOMAIN-CONTAINING PROTEIN"/>
    <property type="match status" value="1"/>
</dbReference>
<keyword evidence="3 5" id="KW-1133">Transmembrane helix</keyword>
<dbReference type="KEGG" id="crq:GCK72_019975"/>
<dbReference type="RefSeq" id="XP_003116467.2">
    <property type="nucleotide sequence ID" value="XM_003116419.2"/>
</dbReference>
<feature type="transmembrane region" description="Helical" evidence="5">
    <location>
        <begin position="146"/>
        <end position="167"/>
    </location>
</feature>
<protein>
    <submittedName>
        <fullName evidence="7">CRE-SRW-108 protein</fullName>
    </submittedName>
</protein>
<keyword evidence="2 5" id="KW-0812">Transmembrane</keyword>